<comment type="caution">
    <text evidence="2">The sequence shown here is derived from an EMBL/GenBank/DDBJ whole genome shotgun (WGS) entry which is preliminary data.</text>
</comment>
<dbReference type="AlphaFoldDB" id="A0A218Z2S6"/>
<reference evidence="2 3" key="1">
    <citation type="submission" date="2017-04" db="EMBL/GenBank/DDBJ databases">
        <title>Draft genome sequence of Marssonina coronaria NL1: causal agent of apple blotch.</title>
        <authorList>
            <person name="Cheng Q."/>
        </authorList>
    </citation>
    <scope>NUCLEOTIDE SEQUENCE [LARGE SCALE GENOMIC DNA]</scope>
    <source>
        <strain evidence="2 3">NL1</strain>
    </source>
</reference>
<proteinExistence type="predicted"/>
<sequence>MSPMSWMLARARTGARSHPPGLAGQPIKEFEVWMSVEDRQREVETERPSAPRHVQQCLAERRTFGDFSGPENLHMFPTPPEPPRALLPRAWPVLRSILPRSSPPADPLDISTSLPLALSTSSLFGAAEAEPQPDSPRDESIHTIPPPLSWESLAEHTHASWLSPAAQAIRFLDQISNAPAGAGVSSPHATQPAGLAESARAAITPRPHIDGRSGKPHPALKFTSEDAYSRMYGVHGESLDEVKQFFPGIVVRLEKPPKSPGALVTFSTAILWLEVKGSSDPKDHGTARQRSCRISGTSTTPIGSSSTALAPALAAICRPLPARGIPRQLVGSSRAEPGRGTLSLRVQAVEVTADVDVEEIVVASPDYWEIKLLDYKEKLLQQM</sequence>
<evidence type="ECO:0000313" key="2">
    <source>
        <dbReference type="EMBL" id="OWP01843.1"/>
    </source>
</evidence>
<protein>
    <submittedName>
        <fullName evidence="2">Uncharacterized protein</fullName>
    </submittedName>
</protein>
<gene>
    <name evidence="2" type="ORF">B2J93_4693</name>
</gene>
<feature type="region of interest" description="Disordered" evidence="1">
    <location>
        <begin position="1"/>
        <end position="24"/>
    </location>
</feature>
<dbReference type="InParanoid" id="A0A218Z2S6"/>
<dbReference type="EMBL" id="MZNU01000257">
    <property type="protein sequence ID" value="OWP01843.1"/>
    <property type="molecule type" value="Genomic_DNA"/>
</dbReference>
<accession>A0A218Z2S6</accession>
<dbReference type="Proteomes" id="UP000242519">
    <property type="component" value="Unassembled WGS sequence"/>
</dbReference>
<evidence type="ECO:0000256" key="1">
    <source>
        <dbReference type="SAM" id="MobiDB-lite"/>
    </source>
</evidence>
<evidence type="ECO:0000313" key="3">
    <source>
        <dbReference type="Proteomes" id="UP000242519"/>
    </source>
</evidence>
<dbReference type="OrthoDB" id="3536684at2759"/>
<name>A0A218Z2S6_9HELO</name>
<keyword evidence="3" id="KW-1185">Reference proteome</keyword>
<feature type="region of interest" description="Disordered" evidence="1">
    <location>
        <begin position="126"/>
        <end position="147"/>
    </location>
</feature>
<organism evidence="2 3">
    <name type="scientific">Diplocarpon coronariae</name>
    <dbReference type="NCBI Taxonomy" id="2795749"/>
    <lineage>
        <taxon>Eukaryota</taxon>
        <taxon>Fungi</taxon>
        <taxon>Dikarya</taxon>
        <taxon>Ascomycota</taxon>
        <taxon>Pezizomycotina</taxon>
        <taxon>Leotiomycetes</taxon>
        <taxon>Helotiales</taxon>
        <taxon>Drepanopezizaceae</taxon>
        <taxon>Diplocarpon</taxon>
    </lineage>
</organism>